<dbReference type="InterPro" id="IPR007743">
    <property type="entry name" value="Immunity-related_GTPase-like"/>
</dbReference>
<evidence type="ECO:0000313" key="6">
    <source>
        <dbReference type="EMBL" id="KAK7821397.1"/>
    </source>
</evidence>
<dbReference type="FunFam" id="3.40.50.300:FF:000541">
    <property type="entry name" value="Immunity related GTPase M"/>
    <property type="match status" value="1"/>
</dbReference>
<evidence type="ECO:0000256" key="3">
    <source>
        <dbReference type="ARBA" id="ARBA00022801"/>
    </source>
</evidence>
<dbReference type="PANTHER" id="PTHR32341:SF15">
    <property type="entry name" value="INTERFERON-GAMMA-INDUCIBLE GTPASE 10-RELATED"/>
    <property type="match status" value="1"/>
</dbReference>
<feature type="domain" description="IRG-type G" evidence="5">
    <location>
        <begin position="67"/>
        <end position="249"/>
    </location>
</feature>
<dbReference type="PROSITE" id="PS51716">
    <property type="entry name" value="G_IRG"/>
    <property type="match status" value="1"/>
</dbReference>
<dbReference type="Pfam" id="PF05049">
    <property type="entry name" value="IIGP"/>
    <property type="match status" value="1"/>
</dbReference>
<comment type="similarity">
    <text evidence="1">Belongs to the TRAFAC class dynamin-like GTPase superfamily. IRG family.</text>
</comment>
<dbReference type="PANTHER" id="PTHR32341">
    <property type="entry name" value="INTERFERON-INDUCIBLE GTPASE"/>
    <property type="match status" value="1"/>
</dbReference>
<dbReference type="GO" id="GO:0000045">
    <property type="term" value="P:autophagosome assembly"/>
    <property type="evidence" value="ECO:0007669"/>
    <property type="project" value="TreeGrafter"/>
</dbReference>
<name>A0AAW0J3U8_MYOGA</name>
<gene>
    <name evidence="6" type="ORF">U0070_015863</name>
</gene>
<comment type="caution">
    <text evidence="6">The sequence shown here is derived from an EMBL/GenBank/DDBJ whole genome shotgun (WGS) entry which is preliminary data.</text>
</comment>
<keyword evidence="7" id="KW-1185">Reference proteome</keyword>
<evidence type="ECO:0000256" key="2">
    <source>
        <dbReference type="ARBA" id="ARBA00022741"/>
    </source>
</evidence>
<evidence type="ECO:0000256" key="1">
    <source>
        <dbReference type="ARBA" id="ARBA00005429"/>
    </source>
</evidence>
<dbReference type="EMBL" id="JBBHLL010000065">
    <property type="protein sequence ID" value="KAK7821397.1"/>
    <property type="molecule type" value="Genomic_DNA"/>
</dbReference>
<evidence type="ECO:0000313" key="7">
    <source>
        <dbReference type="Proteomes" id="UP001488838"/>
    </source>
</evidence>
<organism evidence="6 7">
    <name type="scientific">Myodes glareolus</name>
    <name type="common">Bank vole</name>
    <name type="synonym">Clethrionomys glareolus</name>
    <dbReference type="NCBI Taxonomy" id="447135"/>
    <lineage>
        <taxon>Eukaryota</taxon>
        <taxon>Metazoa</taxon>
        <taxon>Chordata</taxon>
        <taxon>Craniata</taxon>
        <taxon>Vertebrata</taxon>
        <taxon>Euteleostomi</taxon>
        <taxon>Mammalia</taxon>
        <taxon>Eutheria</taxon>
        <taxon>Euarchontoglires</taxon>
        <taxon>Glires</taxon>
        <taxon>Rodentia</taxon>
        <taxon>Myomorpha</taxon>
        <taxon>Muroidea</taxon>
        <taxon>Cricetidae</taxon>
        <taxon>Arvicolinae</taxon>
        <taxon>Myodes</taxon>
    </lineage>
</organism>
<dbReference type="GO" id="GO:0003924">
    <property type="term" value="F:GTPase activity"/>
    <property type="evidence" value="ECO:0007669"/>
    <property type="project" value="TreeGrafter"/>
</dbReference>
<keyword evidence="4" id="KW-0342">GTP-binding</keyword>
<reference evidence="6 7" key="1">
    <citation type="journal article" date="2023" name="bioRxiv">
        <title>Conserved and derived expression patterns and positive selection on dental genes reveal complex evolutionary context of ever-growing rodent molars.</title>
        <authorList>
            <person name="Calamari Z.T."/>
            <person name="Song A."/>
            <person name="Cohen E."/>
            <person name="Akter M."/>
            <person name="Roy R.D."/>
            <person name="Hallikas O."/>
            <person name="Christensen M.M."/>
            <person name="Li P."/>
            <person name="Marangoni P."/>
            <person name="Jernvall J."/>
            <person name="Klein O.D."/>
        </authorList>
    </citation>
    <scope>NUCLEOTIDE SEQUENCE [LARGE SCALE GENOMIC DNA]</scope>
    <source>
        <strain evidence="6">V071</strain>
    </source>
</reference>
<dbReference type="AlphaFoldDB" id="A0AAW0J3U8"/>
<dbReference type="Proteomes" id="UP001488838">
    <property type="component" value="Unassembled WGS sequence"/>
</dbReference>
<dbReference type="GO" id="GO:0035458">
    <property type="term" value="P:cellular response to interferon-beta"/>
    <property type="evidence" value="ECO:0007669"/>
    <property type="project" value="TreeGrafter"/>
</dbReference>
<proteinExistence type="inferred from homology"/>
<dbReference type="SUPFAM" id="SSF52540">
    <property type="entry name" value="P-loop containing nucleoside triphosphate hydrolases"/>
    <property type="match status" value="1"/>
</dbReference>
<dbReference type="InterPro" id="IPR027417">
    <property type="entry name" value="P-loop_NTPase"/>
</dbReference>
<evidence type="ECO:0000256" key="4">
    <source>
        <dbReference type="ARBA" id="ARBA00023134"/>
    </source>
</evidence>
<dbReference type="InterPro" id="IPR051515">
    <property type="entry name" value="IRG"/>
</dbReference>
<dbReference type="Gene3D" id="3.40.50.300">
    <property type="entry name" value="P-loop containing nucleotide triphosphate hydrolases"/>
    <property type="match status" value="1"/>
</dbReference>
<dbReference type="CDD" id="cd04104">
    <property type="entry name" value="p47_IIGP_like"/>
    <property type="match status" value="1"/>
</dbReference>
<evidence type="ECO:0000259" key="5">
    <source>
        <dbReference type="PROSITE" id="PS51716"/>
    </source>
</evidence>
<dbReference type="GO" id="GO:0005525">
    <property type="term" value="F:GTP binding"/>
    <property type="evidence" value="ECO:0007669"/>
    <property type="project" value="UniProtKB-KW"/>
</dbReference>
<keyword evidence="3" id="KW-0378">Hydrolase</keyword>
<dbReference type="InterPro" id="IPR030385">
    <property type="entry name" value="G_IRG_dom"/>
</dbReference>
<accession>A0AAW0J3U8</accession>
<dbReference type="GO" id="GO:0045087">
    <property type="term" value="P:innate immune response"/>
    <property type="evidence" value="ECO:0007669"/>
    <property type="project" value="TreeGrafter"/>
</dbReference>
<dbReference type="GO" id="GO:0005789">
    <property type="term" value="C:endoplasmic reticulum membrane"/>
    <property type="evidence" value="ECO:0007669"/>
    <property type="project" value="TreeGrafter"/>
</dbReference>
<protein>
    <recommendedName>
        <fullName evidence="5">IRG-type G domain-containing protein</fullName>
    </recommendedName>
</protein>
<sequence length="429" mass="48629">MGQTSSTPVADAHNMVSSFDAFFKTFKMESKIISEETISSIQRFMEQGDMQKAISTINAALAEIEKAPLSIAVTGETGAGKSTFINALRGIGQEEIDSARSGVVETTMVREKYTHSKFPNVTIWDLPGVGSTTFKPEEYLKKMKFQEYDFFLIISATRFKENDAQLAKAIGKMKKNFYFVRTKIDSDLWNQRRCTPKTYNKEKTLETIRKNCVENLQKAGMALMPVFLVSSIEVAHFDFPHLQFTLLKDLPVHKRHIFMQCLPNVTEAAIDRRKDVLKQKIWLEALKCGASATIPMMVFFKDDIEELEKTLTHYRSSFGLDDKSLENMARDLSLPVEELESTIRSPHLLSCETDESVGDKLVKYLEKVFAVTGGLIATGLYFRKSYYLQNYFLDVVTDDAKILLKKKVFLEECEGSERGCKDGETGKMA</sequence>
<keyword evidence="2" id="KW-0547">Nucleotide-binding</keyword>